<feature type="signal peptide" evidence="1">
    <location>
        <begin position="1"/>
        <end position="17"/>
    </location>
</feature>
<protein>
    <submittedName>
        <fullName evidence="2">Uncharacterized protein</fullName>
    </submittedName>
</protein>
<keyword evidence="1" id="KW-0732">Signal</keyword>
<dbReference type="GeneID" id="93586049"/>
<organism evidence="2 3">
    <name type="scientific">Arthrobotrys flagrans</name>
    <name type="common">Nematode-trapping fungus</name>
    <name type="synonym">Trichothecium flagrans</name>
    <dbReference type="NCBI Taxonomy" id="97331"/>
    <lineage>
        <taxon>Eukaryota</taxon>
        <taxon>Fungi</taxon>
        <taxon>Dikarya</taxon>
        <taxon>Ascomycota</taxon>
        <taxon>Pezizomycotina</taxon>
        <taxon>Orbiliomycetes</taxon>
        <taxon>Orbiliales</taxon>
        <taxon>Orbiliaceae</taxon>
        <taxon>Arthrobotrys</taxon>
    </lineage>
</organism>
<dbReference type="RefSeq" id="XP_067490959.1">
    <property type="nucleotide sequence ID" value="XM_067632718.1"/>
</dbReference>
<reference evidence="2 3" key="1">
    <citation type="submission" date="2019-01" db="EMBL/GenBank/DDBJ databases">
        <title>Intercellular communication is required for trap formation in the nematode-trapping fungus Duddingtonia flagrans.</title>
        <authorList>
            <person name="Youssar L."/>
            <person name="Wernet V."/>
            <person name="Hensel N."/>
            <person name="Hildebrandt H.-G."/>
            <person name="Fischer R."/>
        </authorList>
    </citation>
    <scope>NUCLEOTIDE SEQUENCE [LARGE SCALE GENOMIC DNA]</scope>
    <source>
        <strain evidence="2 3">CBS H-5679</strain>
    </source>
</reference>
<gene>
    <name evidence="2" type="ORF">DFL_003738</name>
</gene>
<sequence>MRNSVFYSLLLAGIAYATPLDLVELTGAGGCNANNCLRAIRGATSIGLAYCSSYFDIRPEVSIVYETIFTITFGKTTEYLSTFTDTVTITTGTAETTITAAQLP</sequence>
<evidence type="ECO:0000313" key="2">
    <source>
        <dbReference type="EMBL" id="RVD85415.1"/>
    </source>
</evidence>
<dbReference type="EMBL" id="SAEB01000006">
    <property type="protein sequence ID" value="RVD85415.1"/>
    <property type="molecule type" value="Genomic_DNA"/>
</dbReference>
<evidence type="ECO:0000313" key="3">
    <source>
        <dbReference type="Proteomes" id="UP000283090"/>
    </source>
</evidence>
<name>A0A437A2N9_ARTFL</name>
<comment type="caution">
    <text evidence="2">The sequence shown here is derived from an EMBL/GenBank/DDBJ whole genome shotgun (WGS) entry which is preliminary data.</text>
</comment>
<proteinExistence type="predicted"/>
<dbReference type="AlphaFoldDB" id="A0A437A2N9"/>
<dbReference type="OrthoDB" id="5335777at2759"/>
<dbReference type="Proteomes" id="UP000283090">
    <property type="component" value="Unassembled WGS sequence"/>
</dbReference>
<evidence type="ECO:0000256" key="1">
    <source>
        <dbReference type="SAM" id="SignalP"/>
    </source>
</evidence>
<accession>A0A437A2N9</accession>
<feature type="chain" id="PRO_5019436066" evidence="1">
    <location>
        <begin position="18"/>
        <end position="104"/>
    </location>
</feature>
<keyword evidence="3" id="KW-1185">Reference proteome</keyword>
<dbReference type="VEuPathDB" id="FungiDB:DFL_003738"/>